<evidence type="ECO:0000313" key="2">
    <source>
        <dbReference type="EMBL" id="ELT99104.1"/>
    </source>
</evidence>
<proteinExistence type="predicted"/>
<protein>
    <submittedName>
        <fullName evidence="2 3">Uncharacterized protein</fullName>
    </submittedName>
</protein>
<dbReference type="EMBL" id="KB307198">
    <property type="protein sequence ID" value="ELT99104.1"/>
    <property type="molecule type" value="Genomic_DNA"/>
</dbReference>
<dbReference type="AlphaFoldDB" id="R7TZB1"/>
<sequence length="110" mass="11853">MAQTCKRGPKKGLKTAGNRHPGFSGQEEKEELNLSSPCLGFSTLQNGGRDLEERVVEDLFHAGASPTRARSPAEEATGVHCSAVYYSREDSSALNTPLKTPSRSARCFAI</sequence>
<dbReference type="HOGENOM" id="CLU_2173391_0_0_1"/>
<evidence type="ECO:0000313" key="4">
    <source>
        <dbReference type="Proteomes" id="UP000014760"/>
    </source>
</evidence>
<keyword evidence="4" id="KW-1185">Reference proteome</keyword>
<reference evidence="4" key="1">
    <citation type="submission" date="2012-12" db="EMBL/GenBank/DDBJ databases">
        <authorList>
            <person name="Hellsten U."/>
            <person name="Grimwood J."/>
            <person name="Chapman J.A."/>
            <person name="Shapiro H."/>
            <person name="Aerts A."/>
            <person name="Otillar R.P."/>
            <person name="Terry A.Y."/>
            <person name="Boore J.L."/>
            <person name="Simakov O."/>
            <person name="Marletaz F."/>
            <person name="Cho S.-J."/>
            <person name="Edsinger-Gonzales E."/>
            <person name="Havlak P."/>
            <person name="Kuo D.-H."/>
            <person name="Larsson T."/>
            <person name="Lv J."/>
            <person name="Arendt D."/>
            <person name="Savage R."/>
            <person name="Osoegawa K."/>
            <person name="de Jong P."/>
            <person name="Lindberg D.R."/>
            <person name="Seaver E.C."/>
            <person name="Weisblat D.A."/>
            <person name="Putnam N.H."/>
            <person name="Grigoriev I.V."/>
            <person name="Rokhsar D.S."/>
        </authorList>
    </citation>
    <scope>NUCLEOTIDE SEQUENCE</scope>
    <source>
        <strain evidence="4">I ESC-2004</strain>
    </source>
</reference>
<evidence type="ECO:0000256" key="1">
    <source>
        <dbReference type="SAM" id="MobiDB-lite"/>
    </source>
</evidence>
<dbReference type="Proteomes" id="UP000014760">
    <property type="component" value="Unassembled WGS sequence"/>
</dbReference>
<reference evidence="2 4" key="2">
    <citation type="journal article" date="2013" name="Nature">
        <title>Insights into bilaterian evolution from three spiralian genomes.</title>
        <authorList>
            <person name="Simakov O."/>
            <person name="Marletaz F."/>
            <person name="Cho S.J."/>
            <person name="Edsinger-Gonzales E."/>
            <person name="Havlak P."/>
            <person name="Hellsten U."/>
            <person name="Kuo D.H."/>
            <person name="Larsson T."/>
            <person name="Lv J."/>
            <person name="Arendt D."/>
            <person name="Savage R."/>
            <person name="Osoegawa K."/>
            <person name="de Jong P."/>
            <person name="Grimwood J."/>
            <person name="Chapman J.A."/>
            <person name="Shapiro H."/>
            <person name="Aerts A."/>
            <person name="Otillar R.P."/>
            <person name="Terry A.Y."/>
            <person name="Boore J.L."/>
            <person name="Grigoriev I.V."/>
            <person name="Lindberg D.R."/>
            <person name="Seaver E.C."/>
            <person name="Weisblat D.A."/>
            <person name="Putnam N.H."/>
            <person name="Rokhsar D.S."/>
        </authorList>
    </citation>
    <scope>NUCLEOTIDE SEQUENCE</scope>
    <source>
        <strain evidence="2 4">I ESC-2004</strain>
    </source>
</reference>
<reference evidence="3" key="3">
    <citation type="submission" date="2015-06" db="UniProtKB">
        <authorList>
            <consortium name="EnsemblMetazoa"/>
        </authorList>
    </citation>
    <scope>IDENTIFICATION</scope>
</reference>
<dbReference type="EnsemblMetazoa" id="CapteT215432">
    <property type="protein sequence ID" value="CapteP215432"/>
    <property type="gene ID" value="CapteG215432"/>
</dbReference>
<dbReference type="EMBL" id="AMQN01001957">
    <property type="status" value="NOT_ANNOTATED_CDS"/>
    <property type="molecule type" value="Genomic_DNA"/>
</dbReference>
<feature type="region of interest" description="Disordered" evidence="1">
    <location>
        <begin position="1"/>
        <end position="29"/>
    </location>
</feature>
<gene>
    <name evidence="2" type="ORF">CAPTEDRAFT_215432</name>
</gene>
<name>R7TZB1_CAPTE</name>
<organism evidence="2">
    <name type="scientific">Capitella teleta</name>
    <name type="common">Polychaete worm</name>
    <dbReference type="NCBI Taxonomy" id="283909"/>
    <lineage>
        <taxon>Eukaryota</taxon>
        <taxon>Metazoa</taxon>
        <taxon>Spiralia</taxon>
        <taxon>Lophotrochozoa</taxon>
        <taxon>Annelida</taxon>
        <taxon>Polychaeta</taxon>
        <taxon>Sedentaria</taxon>
        <taxon>Scolecida</taxon>
        <taxon>Capitellidae</taxon>
        <taxon>Capitella</taxon>
    </lineage>
</organism>
<accession>R7TZB1</accession>
<evidence type="ECO:0000313" key="3">
    <source>
        <dbReference type="EnsemblMetazoa" id="CapteP215432"/>
    </source>
</evidence>